<accession>A0ABU1VNB6</accession>
<dbReference type="RefSeq" id="WP_310052918.1">
    <property type="nucleotide sequence ID" value="NZ_JAVDVW010000001.1"/>
</dbReference>
<reference evidence="3 4" key="1">
    <citation type="submission" date="2023-07" db="EMBL/GenBank/DDBJ databases">
        <title>Sorghum-associated microbial communities from plants grown in Nebraska, USA.</title>
        <authorList>
            <person name="Schachtman D."/>
        </authorList>
    </citation>
    <scope>NUCLEOTIDE SEQUENCE [LARGE SCALE GENOMIC DNA]</scope>
    <source>
        <strain evidence="3 4">BE187</strain>
    </source>
</reference>
<keyword evidence="4" id="KW-1185">Reference proteome</keyword>
<evidence type="ECO:0000256" key="1">
    <source>
        <dbReference type="SAM" id="SignalP"/>
    </source>
</evidence>
<organism evidence="3 4">
    <name type="scientific">Agrilutibacter niabensis</name>
    <dbReference type="NCBI Taxonomy" id="380628"/>
    <lineage>
        <taxon>Bacteria</taxon>
        <taxon>Pseudomonadati</taxon>
        <taxon>Pseudomonadota</taxon>
        <taxon>Gammaproteobacteria</taxon>
        <taxon>Lysobacterales</taxon>
        <taxon>Lysobacteraceae</taxon>
        <taxon>Agrilutibacter</taxon>
    </lineage>
</organism>
<evidence type="ECO:0000313" key="3">
    <source>
        <dbReference type="EMBL" id="MDR7098835.1"/>
    </source>
</evidence>
<dbReference type="PANTHER" id="PTHR46825">
    <property type="entry name" value="D-ALANYL-D-ALANINE-CARBOXYPEPTIDASE/ENDOPEPTIDASE AMPH"/>
    <property type="match status" value="1"/>
</dbReference>
<dbReference type="InterPro" id="IPR001466">
    <property type="entry name" value="Beta-lactam-related"/>
</dbReference>
<dbReference type="EMBL" id="JAVDVW010000001">
    <property type="protein sequence ID" value="MDR7098835.1"/>
    <property type="molecule type" value="Genomic_DNA"/>
</dbReference>
<dbReference type="PANTHER" id="PTHR46825:SF9">
    <property type="entry name" value="BETA-LACTAMASE-RELATED DOMAIN-CONTAINING PROTEIN"/>
    <property type="match status" value="1"/>
</dbReference>
<protein>
    <submittedName>
        <fullName evidence="3">CubicO group peptidase (Beta-lactamase class C family)</fullName>
    </submittedName>
</protein>
<keyword evidence="1" id="KW-0732">Signal</keyword>
<dbReference type="SUPFAM" id="SSF56601">
    <property type="entry name" value="beta-lactamase/transpeptidase-like"/>
    <property type="match status" value="1"/>
</dbReference>
<name>A0ABU1VNB6_9GAMM</name>
<dbReference type="Gene3D" id="3.40.710.10">
    <property type="entry name" value="DD-peptidase/beta-lactamase superfamily"/>
    <property type="match status" value="2"/>
</dbReference>
<evidence type="ECO:0000259" key="2">
    <source>
        <dbReference type="Pfam" id="PF00144"/>
    </source>
</evidence>
<evidence type="ECO:0000313" key="4">
    <source>
        <dbReference type="Proteomes" id="UP001267878"/>
    </source>
</evidence>
<feature type="chain" id="PRO_5045371151" evidence="1">
    <location>
        <begin position="25"/>
        <end position="512"/>
    </location>
</feature>
<dbReference type="Pfam" id="PF00144">
    <property type="entry name" value="Beta-lactamase"/>
    <property type="match status" value="1"/>
</dbReference>
<dbReference type="InterPro" id="IPR012338">
    <property type="entry name" value="Beta-lactam/transpept-like"/>
</dbReference>
<feature type="signal peptide" evidence="1">
    <location>
        <begin position="1"/>
        <end position="24"/>
    </location>
</feature>
<sequence length="512" mass="56481">MPHPSRAIATILVAALALAGPAISRPKAPARPQSAASNGSAQRLDLFQRQVEADRNALGIPGLSMVVIEDGDVLSARGFGYADIEHRIPATADTLYHIASVTKTFTSILVMQLVEQGKLDLDEPVSHYSSDFKDDSVRIKHLLSHTSEGTPGEKFSYNPERFEYLKAVLEKKTGKPLRQLFVETFLDPLKMRDSVPGPDVADDDTTWAMLGKANLARYRQNLKNSARPYTYWGDGEIVYPGYPPRDFWASAGLLSTVRDMAKYDAAIDNHVLLKPETLARAWTPFRSNSGQPLAMGLGWYVTDYRGERLIWHYGHWGTGFSALYLKVPARHLTLVAFANSEALADHHYKVGEDVTNDLFACDFINTFVPEVALRGGGSSHAAIPEGIPDSSRKTFTAGPASDCMLSSRTALANWKADRHAKARKAIPLERDVLAAHAGGYKLPHRVITVSQEDGHLYIDVPQGERSELFAETPTQFFLKIRPWTLTFVKEGSKVVRLDILDSGEIVSGPKVD</sequence>
<dbReference type="Proteomes" id="UP001267878">
    <property type="component" value="Unassembled WGS sequence"/>
</dbReference>
<comment type="caution">
    <text evidence="3">The sequence shown here is derived from an EMBL/GenBank/DDBJ whole genome shotgun (WGS) entry which is preliminary data.</text>
</comment>
<proteinExistence type="predicted"/>
<gene>
    <name evidence="3" type="ORF">J2X04_001182</name>
</gene>
<dbReference type="InterPro" id="IPR050491">
    <property type="entry name" value="AmpC-like"/>
</dbReference>
<feature type="domain" description="Beta-lactamase-related" evidence="2">
    <location>
        <begin position="49"/>
        <end position="343"/>
    </location>
</feature>